<organism evidence="3 4">
    <name type="scientific">Sphingobium yanoikuyae</name>
    <name type="common">Sphingomonas yanoikuyae</name>
    <dbReference type="NCBI Taxonomy" id="13690"/>
    <lineage>
        <taxon>Bacteria</taxon>
        <taxon>Pseudomonadati</taxon>
        <taxon>Pseudomonadota</taxon>
        <taxon>Alphaproteobacteria</taxon>
        <taxon>Sphingomonadales</taxon>
        <taxon>Sphingomonadaceae</taxon>
        <taxon>Sphingobium</taxon>
    </lineage>
</organism>
<dbReference type="InterPro" id="IPR050807">
    <property type="entry name" value="TransReg_Diox_bact_type"/>
</dbReference>
<dbReference type="Pfam" id="PF13560">
    <property type="entry name" value="HTH_31"/>
    <property type="match status" value="1"/>
</dbReference>
<dbReference type="RefSeq" id="WP_162272359.1">
    <property type="nucleotide sequence ID" value="NZ_LSTR01000103.1"/>
</dbReference>
<evidence type="ECO:0000259" key="2">
    <source>
        <dbReference type="PROSITE" id="PS50943"/>
    </source>
</evidence>
<feature type="domain" description="HTH cro/C1-type" evidence="2">
    <location>
        <begin position="33"/>
        <end position="77"/>
    </location>
</feature>
<dbReference type="SMART" id="SM00530">
    <property type="entry name" value="HTH_XRE"/>
    <property type="match status" value="2"/>
</dbReference>
<keyword evidence="1" id="KW-0238">DNA-binding</keyword>
<evidence type="ECO:0000313" key="3">
    <source>
        <dbReference type="EMBL" id="OAH34598.1"/>
    </source>
</evidence>
<dbReference type="Proteomes" id="UP000077262">
    <property type="component" value="Unassembled WGS sequence"/>
</dbReference>
<dbReference type="CDD" id="cd00093">
    <property type="entry name" value="HTH_XRE"/>
    <property type="match status" value="2"/>
</dbReference>
<evidence type="ECO:0000256" key="1">
    <source>
        <dbReference type="ARBA" id="ARBA00023125"/>
    </source>
</evidence>
<dbReference type="EMBL" id="LSTR01000103">
    <property type="protein sequence ID" value="OAH34598.1"/>
    <property type="molecule type" value="Genomic_DNA"/>
</dbReference>
<dbReference type="Pfam" id="PF01381">
    <property type="entry name" value="HTH_3"/>
    <property type="match status" value="1"/>
</dbReference>
<dbReference type="SUPFAM" id="SSF47413">
    <property type="entry name" value="lambda repressor-like DNA-binding domains"/>
    <property type="match status" value="2"/>
</dbReference>
<dbReference type="InterPro" id="IPR010982">
    <property type="entry name" value="Lambda_DNA-bd_dom_sf"/>
</dbReference>
<dbReference type="AlphaFoldDB" id="A0A177J0J1"/>
<name>A0A177J0J1_SPHYA</name>
<accession>A0A177J0J1</accession>
<dbReference type="PANTHER" id="PTHR46797:SF1">
    <property type="entry name" value="METHYLPHOSPHONATE SYNTHASE"/>
    <property type="match status" value="1"/>
</dbReference>
<dbReference type="PROSITE" id="PS50943">
    <property type="entry name" value="HTH_CROC1"/>
    <property type="match status" value="2"/>
</dbReference>
<protein>
    <recommendedName>
        <fullName evidence="2">HTH cro/C1-type domain-containing protein</fullName>
    </recommendedName>
</protein>
<dbReference type="InterPro" id="IPR001387">
    <property type="entry name" value="Cro/C1-type_HTH"/>
</dbReference>
<sequence length="205" mass="22653">MLLPRGAARLRDDLGAFLKARRQGAFGDEPCGTQAAVAARIGITRQTLSDIERGAAWPGPNTLDSLLDLLDLGWEDVAHPEPGYRRFQLGESFGGRTLEPAPARTRQRLFMEGKEANQLLAFGAQIRLYRKTMGLGLVVMAERAGVSAAFLSRLERGQIRRSRVFRFDRHDLDDAGYPKFIVLNAYLAVVMKATVIEGAIGQMPR</sequence>
<reference evidence="3 4" key="1">
    <citation type="submission" date="2016-02" db="EMBL/GenBank/DDBJ databases">
        <authorList>
            <person name="Wen L."/>
            <person name="He K."/>
            <person name="Yang H."/>
        </authorList>
    </citation>
    <scope>NUCLEOTIDE SEQUENCE [LARGE SCALE GENOMIC DNA]</scope>
    <source>
        <strain evidence="3 4">CD09_2</strain>
    </source>
</reference>
<comment type="caution">
    <text evidence="3">The sequence shown here is derived from an EMBL/GenBank/DDBJ whole genome shotgun (WGS) entry which is preliminary data.</text>
</comment>
<dbReference type="GO" id="GO:0005829">
    <property type="term" value="C:cytosol"/>
    <property type="evidence" value="ECO:0007669"/>
    <property type="project" value="TreeGrafter"/>
</dbReference>
<dbReference type="Gene3D" id="1.10.260.40">
    <property type="entry name" value="lambda repressor-like DNA-binding domains"/>
    <property type="match status" value="2"/>
</dbReference>
<dbReference type="GO" id="GO:0003700">
    <property type="term" value="F:DNA-binding transcription factor activity"/>
    <property type="evidence" value="ECO:0007669"/>
    <property type="project" value="TreeGrafter"/>
</dbReference>
<feature type="domain" description="HTH cro/C1-type" evidence="2">
    <location>
        <begin position="126"/>
        <end position="158"/>
    </location>
</feature>
<dbReference type="GO" id="GO:0003677">
    <property type="term" value="F:DNA binding"/>
    <property type="evidence" value="ECO:0007669"/>
    <property type="project" value="UniProtKB-KW"/>
</dbReference>
<proteinExistence type="predicted"/>
<gene>
    <name evidence="3" type="ORF">AX777_25790</name>
</gene>
<dbReference type="PANTHER" id="PTHR46797">
    <property type="entry name" value="HTH-TYPE TRANSCRIPTIONAL REGULATOR"/>
    <property type="match status" value="1"/>
</dbReference>
<evidence type="ECO:0000313" key="4">
    <source>
        <dbReference type="Proteomes" id="UP000077262"/>
    </source>
</evidence>